<evidence type="ECO:0000256" key="10">
    <source>
        <dbReference type="ARBA" id="ARBA00030345"/>
    </source>
</evidence>
<evidence type="ECO:0000256" key="5">
    <source>
        <dbReference type="ARBA" id="ARBA00022670"/>
    </source>
</evidence>
<feature type="transmembrane region" description="Helical" evidence="11">
    <location>
        <begin position="211"/>
        <end position="230"/>
    </location>
</feature>
<keyword evidence="12" id="KW-0482">Metalloprotease</keyword>
<name>A0A9D1LIU7_9FIRM</name>
<feature type="transmembrane region" description="Helical" evidence="11">
    <location>
        <begin position="186"/>
        <end position="205"/>
    </location>
</feature>
<feature type="transmembrane region" description="Helical" evidence="11">
    <location>
        <begin position="42"/>
        <end position="64"/>
    </location>
</feature>
<reference evidence="12" key="2">
    <citation type="journal article" date="2021" name="PeerJ">
        <title>Extensive microbial diversity within the chicken gut microbiome revealed by metagenomics and culture.</title>
        <authorList>
            <person name="Gilroy R."/>
            <person name="Ravi A."/>
            <person name="Getino M."/>
            <person name="Pursley I."/>
            <person name="Horton D.L."/>
            <person name="Alikhan N.F."/>
            <person name="Baker D."/>
            <person name="Gharbi K."/>
            <person name="Hall N."/>
            <person name="Watson M."/>
            <person name="Adriaenssens E.M."/>
            <person name="Foster-Nyarko E."/>
            <person name="Jarju S."/>
            <person name="Secka A."/>
            <person name="Antonio M."/>
            <person name="Oren A."/>
            <person name="Chaudhuri R.R."/>
            <person name="La Ragione R."/>
            <person name="Hildebrand F."/>
            <person name="Pallen M.J."/>
        </authorList>
    </citation>
    <scope>NUCLEOTIDE SEQUENCE</scope>
    <source>
        <strain evidence="12">CHK193-30670</strain>
    </source>
</reference>
<evidence type="ECO:0000256" key="7">
    <source>
        <dbReference type="ARBA" id="ARBA00022801"/>
    </source>
</evidence>
<evidence type="ECO:0000313" key="12">
    <source>
        <dbReference type="EMBL" id="HIU40227.1"/>
    </source>
</evidence>
<evidence type="ECO:0000256" key="2">
    <source>
        <dbReference type="ARBA" id="ARBA00009165"/>
    </source>
</evidence>
<feature type="transmembrane region" description="Helical" evidence="11">
    <location>
        <begin position="76"/>
        <end position="94"/>
    </location>
</feature>
<accession>A0A9D1LIU7</accession>
<evidence type="ECO:0000256" key="1">
    <source>
        <dbReference type="ARBA" id="ARBA00004651"/>
    </source>
</evidence>
<comment type="caution">
    <text evidence="12">The sequence shown here is derived from an EMBL/GenBank/DDBJ whole genome shotgun (WGS) entry which is preliminary data.</text>
</comment>
<proteinExistence type="inferred from homology"/>
<organism evidence="12 13">
    <name type="scientific">Candidatus Aphodocola excrementigallinarum</name>
    <dbReference type="NCBI Taxonomy" id="2840670"/>
    <lineage>
        <taxon>Bacteria</taxon>
        <taxon>Bacillati</taxon>
        <taxon>Bacillota</taxon>
        <taxon>Bacilli</taxon>
        <taxon>Candidatus Aphodocola</taxon>
    </lineage>
</organism>
<dbReference type="GO" id="GO:0005886">
    <property type="term" value="C:plasma membrane"/>
    <property type="evidence" value="ECO:0007669"/>
    <property type="project" value="UniProtKB-SubCell"/>
</dbReference>
<evidence type="ECO:0000256" key="3">
    <source>
        <dbReference type="ARBA" id="ARBA00018997"/>
    </source>
</evidence>
<evidence type="ECO:0000256" key="8">
    <source>
        <dbReference type="ARBA" id="ARBA00022989"/>
    </source>
</evidence>
<sequence length="243" mass="28012">MNDFILNFGKSELLILLAMLPTFVIGFIIYKKDIIEKEPFLLLLKLFLFGVLSTGVALFLEIYMQKIFAFSQETNFLSILFRSFIIIALCEELIKWLFTYVITWRGKNFNYTYDAIVYSVFIALGFATMENIMVILFNNVSLLTSLLRGLITVPAHAFFAILSGYYLGLAKSYFARGWNRKAKKNICLSIILPILMHGLFDFLLFTDNTVSIVLVTIFIIYLYFSSYVKVSEASRKSKKITEK</sequence>
<reference evidence="12" key="1">
    <citation type="submission" date="2020-10" db="EMBL/GenBank/DDBJ databases">
        <authorList>
            <person name="Gilroy R."/>
        </authorList>
    </citation>
    <scope>NUCLEOTIDE SEQUENCE</scope>
    <source>
        <strain evidence="12">CHK193-30670</strain>
    </source>
</reference>
<comment type="similarity">
    <text evidence="2">Belongs to the protease PrsW family.</text>
</comment>
<dbReference type="Proteomes" id="UP000824074">
    <property type="component" value="Unassembled WGS sequence"/>
</dbReference>
<protein>
    <recommendedName>
        <fullName evidence="3">Protease PrsW</fullName>
    </recommendedName>
    <alternativeName>
        <fullName evidence="10">Protease responsible for activating sigma-W</fullName>
    </alternativeName>
</protein>
<evidence type="ECO:0000256" key="11">
    <source>
        <dbReference type="SAM" id="Phobius"/>
    </source>
</evidence>
<dbReference type="InterPro" id="IPR026898">
    <property type="entry name" value="PrsW"/>
</dbReference>
<feature type="transmembrane region" description="Helical" evidence="11">
    <location>
        <begin position="115"/>
        <end position="137"/>
    </location>
</feature>
<dbReference type="AlphaFoldDB" id="A0A9D1LIU7"/>
<feature type="transmembrane region" description="Helical" evidence="11">
    <location>
        <begin position="13"/>
        <end position="30"/>
    </location>
</feature>
<evidence type="ECO:0000256" key="9">
    <source>
        <dbReference type="ARBA" id="ARBA00023136"/>
    </source>
</evidence>
<evidence type="ECO:0000256" key="4">
    <source>
        <dbReference type="ARBA" id="ARBA00022475"/>
    </source>
</evidence>
<keyword evidence="8 11" id="KW-1133">Transmembrane helix</keyword>
<dbReference type="GO" id="GO:0008237">
    <property type="term" value="F:metallopeptidase activity"/>
    <property type="evidence" value="ECO:0007669"/>
    <property type="project" value="UniProtKB-KW"/>
</dbReference>
<comment type="subcellular location">
    <subcellularLocation>
        <location evidence="1">Cell membrane</location>
        <topology evidence="1">Multi-pass membrane protein</topology>
    </subcellularLocation>
</comment>
<gene>
    <name evidence="12" type="ORF">IAB68_02865</name>
</gene>
<dbReference type="Pfam" id="PF13367">
    <property type="entry name" value="PrsW-protease"/>
    <property type="match status" value="1"/>
</dbReference>
<keyword evidence="5" id="KW-0645">Protease</keyword>
<keyword evidence="7" id="KW-0378">Hydrolase</keyword>
<dbReference type="GO" id="GO:0006508">
    <property type="term" value="P:proteolysis"/>
    <property type="evidence" value="ECO:0007669"/>
    <property type="project" value="UniProtKB-KW"/>
</dbReference>
<keyword evidence="4" id="KW-1003">Cell membrane</keyword>
<dbReference type="PANTHER" id="PTHR36844:SF1">
    <property type="entry name" value="PROTEASE PRSW"/>
    <property type="match status" value="1"/>
</dbReference>
<dbReference type="EMBL" id="DVMT01000028">
    <property type="protein sequence ID" value="HIU40227.1"/>
    <property type="molecule type" value="Genomic_DNA"/>
</dbReference>
<feature type="transmembrane region" description="Helical" evidence="11">
    <location>
        <begin position="157"/>
        <end position="174"/>
    </location>
</feature>
<keyword evidence="9 11" id="KW-0472">Membrane</keyword>
<evidence type="ECO:0000313" key="13">
    <source>
        <dbReference type="Proteomes" id="UP000824074"/>
    </source>
</evidence>
<dbReference type="PANTHER" id="PTHR36844">
    <property type="entry name" value="PROTEASE PRSW"/>
    <property type="match status" value="1"/>
</dbReference>
<evidence type="ECO:0000256" key="6">
    <source>
        <dbReference type="ARBA" id="ARBA00022692"/>
    </source>
</evidence>
<dbReference type="InterPro" id="IPR023596">
    <property type="entry name" value="Peptidase_PrsW_arch/bac"/>
</dbReference>
<dbReference type="PIRSF" id="PIRSF016933">
    <property type="entry name" value="PrsW"/>
    <property type="match status" value="1"/>
</dbReference>
<keyword evidence="6 11" id="KW-0812">Transmembrane</keyword>